<evidence type="ECO:0000313" key="1">
    <source>
        <dbReference type="EMBL" id="QTH14921.1"/>
    </source>
</evidence>
<protein>
    <submittedName>
        <fullName evidence="1">Uncharacterized protein</fullName>
    </submittedName>
</protein>
<dbReference type="EMBL" id="CP072011">
    <property type="protein sequence ID" value="QTH14921.1"/>
    <property type="molecule type" value="Genomic_DNA"/>
</dbReference>
<sequence length="115" mass="12058">MTTTQLVTSIGALVFGCIAIRLAGASGPACEQAWRDNPISSSCKATVSAMDAGRPPRAMSEPQGNGRCRITVTCRNAYGGGTPNEIEDASVDDVKHFHVCNGVLQSQSCGDLFRP</sequence>
<gene>
    <name evidence="1" type="ORF">C4C32_03130</name>
</gene>
<dbReference type="RefSeq" id="WP_024779224.1">
    <property type="nucleotide sequence ID" value="NZ_CP014262.1"/>
</dbReference>
<reference evidence="1" key="2">
    <citation type="submission" date="2021-03" db="EMBL/GenBank/DDBJ databases">
        <authorList>
            <person name="Valentovich L.N."/>
            <person name="Akhremchuk A.E."/>
            <person name="Miamin V.E."/>
        </authorList>
    </citation>
    <scope>NUCLEOTIDE SEQUENCE</scope>
    <source>
        <strain evidence="1">3prime</strain>
    </source>
</reference>
<evidence type="ECO:0000313" key="2">
    <source>
        <dbReference type="Proteomes" id="UP000663914"/>
    </source>
</evidence>
<dbReference type="GeneID" id="55648102"/>
<accession>A0A8B6USP4</accession>
<dbReference type="AlphaFoldDB" id="A0A8B6USP4"/>
<organism evidence="1 2">
    <name type="scientific">Pseudomonas corrugata</name>
    <dbReference type="NCBI Taxonomy" id="47879"/>
    <lineage>
        <taxon>Bacteria</taxon>
        <taxon>Pseudomonadati</taxon>
        <taxon>Pseudomonadota</taxon>
        <taxon>Gammaproteobacteria</taxon>
        <taxon>Pseudomonadales</taxon>
        <taxon>Pseudomonadaceae</taxon>
        <taxon>Pseudomonas</taxon>
    </lineage>
</organism>
<dbReference type="KEGG" id="pcg:AXG94_18255"/>
<dbReference type="Proteomes" id="UP000663914">
    <property type="component" value="Chromosome"/>
</dbReference>
<proteinExistence type="predicted"/>
<name>A0A8B6USP4_9PSED</name>
<reference evidence="1" key="1">
    <citation type="book" date="2019" name="MICROBIAL BIOTECHNOLOGY" publisher="Unknown Publisher">
        <title>Optimization of recombineering for directed mutagenesis of bacteria Pseudomonas corrugata 3'.</title>
        <authorList>
            <person name="Buinitskaja S.V."/>
            <person name="Pilipenok N."/>
            <person name="Valentovich L.N."/>
        </authorList>
    </citation>
    <scope>NUCLEOTIDE SEQUENCE</scope>
    <source>
        <strain evidence="1">3prime</strain>
    </source>
</reference>